<evidence type="ECO:0000313" key="1">
    <source>
        <dbReference type="EMBL" id="MFB9070341.1"/>
    </source>
</evidence>
<name>A0ABV5FUK7_9MICC</name>
<protein>
    <submittedName>
        <fullName evidence="1">Uncharacterized protein</fullName>
    </submittedName>
</protein>
<keyword evidence="2" id="KW-1185">Reference proteome</keyword>
<organism evidence="1 2">
    <name type="scientific">Citricoccus parietis</name>
    <dbReference type="NCBI Taxonomy" id="592307"/>
    <lineage>
        <taxon>Bacteria</taxon>
        <taxon>Bacillati</taxon>
        <taxon>Actinomycetota</taxon>
        <taxon>Actinomycetes</taxon>
        <taxon>Micrococcales</taxon>
        <taxon>Micrococcaceae</taxon>
        <taxon>Citricoccus</taxon>
    </lineage>
</organism>
<evidence type="ECO:0000313" key="2">
    <source>
        <dbReference type="Proteomes" id="UP001589575"/>
    </source>
</evidence>
<proteinExistence type="predicted"/>
<reference evidence="1 2" key="1">
    <citation type="submission" date="2024-09" db="EMBL/GenBank/DDBJ databases">
        <authorList>
            <person name="Sun Q."/>
            <person name="Mori K."/>
        </authorList>
    </citation>
    <scope>NUCLEOTIDE SEQUENCE [LARGE SCALE GENOMIC DNA]</scope>
    <source>
        <strain evidence="1 2">CCM 7609</strain>
    </source>
</reference>
<sequence>MVESSTWALARPSNQCCINCSSVGGRPSGRVPASAFCRRSWALRRASPAVAP</sequence>
<accession>A0ABV5FUK7</accession>
<dbReference type="Proteomes" id="UP001589575">
    <property type="component" value="Unassembled WGS sequence"/>
</dbReference>
<comment type="caution">
    <text evidence="1">The sequence shown here is derived from an EMBL/GenBank/DDBJ whole genome shotgun (WGS) entry which is preliminary data.</text>
</comment>
<dbReference type="EMBL" id="JBHMFI010000001">
    <property type="protein sequence ID" value="MFB9070341.1"/>
    <property type="molecule type" value="Genomic_DNA"/>
</dbReference>
<gene>
    <name evidence="1" type="ORF">ACFFX0_03730</name>
</gene>